<reference evidence="22 23" key="1">
    <citation type="journal article" date="2020" name="Nature">
        <title>Six reference-quality genomes reveal evolution of bat adaptations.</title>
        <authorList>
            <person name="Jebb D."/>
            <person name="Huang Z."/>
            <person name="Pippel M."/>
            <person name="Hughes G.M."/>
            <person name="Lavrichenko K."/>
            <person name="Devanna P."/>
            <person name="Winkler S."/>
            <person name="Jermiin L.S."/>
            <person name="Skirmuntt E.C."/>
            <person name="Katzourakis A."/>
            <person name="Burkitt-Gray L."/>
            <person name="Ray D.A."/>
            <person name="Sullivan K.A.M."/>
            <person name="Roscito J.G."/>
            <person name="Kirilenko B.M."/>
            <person name="Davalos L.M."/>
            <person name="Corthals A.P."/>
            <person name="Power M.L."/>
            <person name="Jones G."/>
            <person name="Ransome R.D."/>
            <person name="Dechmann D.K.N."/>
            <person name="Locatelli A.G."/>
            <person name="Puechmaille S.J."/>
            <person name="Fedrigo O."/>
            <person name="Jarvis E.D."/>
            <person name="Hiller M."/>
            <person name="Vernes S.C."/>
            <person name="Myers E.W."/>
            <person name="Teeling E.C."/>
        </authorList>
    </citation>
    <scope>NUCLEOTIDE SEQUENCE [LARGE SCALE GENOMIC DNA]</scope>
    <source>
        <strain evidence="22">MMolMol1</strain>
        <tissue evidence="22">Muscle</tissue>
    </source>
</reference>
<keyword evidence="13" id="KW-0238">DNA-binding</keyword>
<dbReference type="Pfam" id="PF02008">
    <property type="entry name" value="zf-CXXC"/>
    <property type="match status" value="3"/>
</dbReference>
<dbReference type="FunFam" id="3.30.890.10:FF:000001">
    <property type="entry name" value="methyl-CpG-binding domain protein 1 isoform X7"/>
    <property type="match status" value="1"/>
</dbReference>
<accession>A0A7J8HHK5</accession>
<feature type="domain" description="MBD" evidence="20">
    <location>
        <begin position="1"/>
        <end position="69"/>
    </location>
</feature>
<keyword evidence="23" id="KW-1185">Reference proteome</keyword>
<evidence type="ECO:0000256" key="15">
    <source>
        <dbReference type="ARBA" id="ARBA00023242"/>
    </source>
</evidence>
<name>A0A7J8HHK5_MOLMO</name>
<keyword evidence="9 18" id="KW-0863">Zinc-finger</keyword>
<evidence type="ECO:0000256" key="8">
    <source>
        <dbReference type="ARBA" id="ARBA00022737"/>
    </source>
</evidence>
<evidence type="ECO:0000256" key="16">
    <source>
        <dbReference type="ARBA" id="ARBA00069818"/>
    </source>
</evidence>
<dbReference type="SUPFAM" id="SSF54171">
    <property type="entry name" value="DNA-binding domain"/>
    <property type="match status" value="1"/>
</dbReference>
<evidence type="ECO:0000256" key="11">
    <source>
        <dbReference type="ARBA" id="ARBA00022843"/>
    </source>
</evidence>
<keyword evidence="6" id="KW-0597">Phosphoprotein</keyword>
<evidence type="ECO:0000313" key="23">
    <source>
        <dbReference type="Proteomes" id="UP000550707"/>
    </source>
</evidence>
<dbReference type="PANTHER" id="PTHR12396">
    <property type="entry name" value="METHYL-CPG BINDING PROTEIN, MBD"/>
    <property type="match status" value="1"/>
</dbReference>
<keyword evidence="10" id="KW-0862">Zinc</keyword>
<dbReference type="GO" id="GO:0016363">
    <property type="term" value="C:nuclear matrix"/>
    <property type="evidence" value="ECO:0007669"/>
    <property type="project" value="UniProtKB-SubCell"/>
</dbReference>
<dbReference type="SMART" id="SM00391">
    <property type="entry name" value="MBD"/>
    <property type="match status" value="1"/>
</dbReference>
<feature type="region of interest" description="Disordered" evidence="19">
    <location>
        <begin position="80"/>
        <end position="123"/>
    </location>
</feature>
<dbReference type="EMBL" id="JACASF010000006">
    <property type="protein sequence ID" value="KAF6471783.1"/>
    <property type="molecule type" value="Genomic_DNA"/>
</dbReference>
<dbReference type="InterPro" id="IPR002857">
    <property type="entry name" value="Znf_CXXC"/>
</dbReference>
<keyword evidence="11" id="KW-0832">Ubl conjugation</keyword>
<protein>
    <recommendedName>
        <fullName evidence="16">Methyl-CpG-binding domain protein 1</fullName>
    </recommendedName>
    <alternativeName>
        <fullName evidence="17">Methyl-CpG-binding protein MBD1</fullName>
    </alternativeName>
</protein>
<evidence type="ECO:0000256" key="19">
    <source>
        <dbReference type="SAM" id="MobiDB-lite"/>
    </source>
</evidence>
<dbReference type="Proteomes" id="UP000550707">
    <property type="component" value="Unassembled WGS sequence"/>
</dbReference>
<feature type="compositionally biased region" description="Pro residues" evidence="19">
    <location>
        <begin position="312"/>
        <end position="325"/>
    </location>
</feature>
<feature type="compositionally biased region" description="Basic residues" evidence="19">
    <location>
        <begin position="406"/>
        <end position="421"/>
    </location>
</feature>
<evidence type="ECO:0000256" key="3">
    <source>
        <dbReference type="ARBA" id="ARBA00004324"/>
    </source>
</evidence>
<keyword evidence="7" id="KW-0479">Metal-binding</keyword>
<feature type="domain" description="CXXC-type" evidence="21">
    <location>
        <begin position="332"/>
        <end position="380"/>
    </location>
</feature>
<dbReference type="GO" id="GO:0000122">
    <property type="term" value="P:negative regulation of transcription by RNA polymerase II"/>
    <property type="evidence" value="ECO:0007669"/>
    <property type="project" value="TreeGrafter"/>
</dbReference>
<dbReference type="GO" id="GO:0008270">
    <property type="term" value="F:zinc ion binding"/>
    <property type="evidence" value="ECO:0007669"/>
    <property type="project" value="UniProtKB-KW"/>
</dbReference>
<evidence type="ECO:0000256" key="18">
    <source>
        <dbReference type="PROSITE-ProRule" id="PRU00509"/>
    </source>
</evidence>
<feature type="domain" description="CXXC-type" evidence="21">
    <location>
        <begin position="217"/>
        <end position="263"/>
    </location>
</feature>
<dbReference type="InterPro" id="IPR001739">
    <property type="entry name" value="Methyl_CpG_DNA-bd"/>
</dbReference>
<dbReference type="Gene3D" id="3.30.890.10">
    <property type="entry name" value="Methyl-cpg-binding Protein 2, Chain A"/>
    <property type="match status" value="1"/>
</dbReference>
<evidence type="ECO:0000256" key="9">
    <source>
        <dbReference type="ARBA" id="ARBA00022771"/>
    </source>
</evidence>
<feature type="compositionally biased region" description="Basic and acidic residues" evidence="19">
    <location>
        <begin position="105"/>
        <end position="116"/>
    </location>
</feature>
<dbReference type="AlphaFoldDB" id="A0A7J8HHK5"/>
<evidence type="ECO:0000256" key="10">
    <source>
        <dbReference type="ARBA" id="ARBA00022833"/>
    </source>
</evidence>
<dbReference type="GO" id="GO:0005694">
    <property type="term" value="C:chromosome"/>
    <property type="evidence" value="ECO:0007669"/>
    <property type="project" value="UniProtKB-SubCell"/>
</dbReference>
<keyword evidence="8" id="KW-0677">Repeat</keyword>
<evidence type="ECO:0000256" key="12">
    <source>
        <dbReference type="ARBA" id="ARBA00023015"/>
    </source>
</evidence>
<evidence type="ECO:0000259" key="21">
    <source>
        <dbReference type="PROSITE" id="PS51058"/>
    </source>
</evidence>
<keyword evidence="15" id="KW-0539">Nucleus</keyword>
<feature type="region of interest" description="Disordered" evidence="19">
    <location>
        <begin position="487"/>
        <end position="569"/>
    </location>
</feature>
<feature type="compositionally biased region" description="Basic residues" evidence="19">
    <location>
        <begin position="83"/>
        <end position="97"/>
    </location>
</feature>
<evidence type="ECO:0000256" key="13">
    <source>
        <dbReference type="ARBA" id="ARBA00023125"/>
    </source>
</evidence>
<evidence type="ECO:0000256" key="2">
    <source>
        <dbReference type="ARBA" id="ARBA00004286"/>
    </source>
</evidence>
<evidence type="ECO:0000256" key="4">
    <source>
        <dbReference type="ARBA" id="ARBA00022454"/>
    </source>
</evidence>
<evidence type="ECO:0000259" key="20">
    <source>
        <dbReference type="PROSITE" id="PS50982"/>
    </source>
</evidence>
<dbReference type="CDD" id="cd01396">
    <property type="entry name" value="MeCP2_MBD"/>
    <property type="match status" value="1"/>
</dbReference>
<sequence>MAEEWLDCPALGPGWKRREVFRKSGATCGRSDTYYQSPTGDRIRSKVELTRYLGPACDLSLFDFKQGILCYPSPKAQSLALPSRKRKKPSKPVKARKCQVGSQRVEVRKEAPRDQTKANADTAPASLPAPGYCENCGISFSGDGTGRQRLKTLCKDCRAQRIAFNREQRMFKRVGCGECSACRVTEDCGACSTCLLQLPHDVASGLFCKCEQRRCLRIVEKSRGCGVCRGCQTREDCGRCRVCLRPPRPGLRRQWRCIQRRCLRHLAHRLRRHHQRCQRRPPLAVAPPAGKRSRRRGGCDSKMAARRRPRTQPLPPLPPSQPPESPELQPYTNRRQNRKCGACAACLRRMDCGHCDFCCDKPKFGGSNQKRQKCRWRQCLQFAMKRLLPSVWAGSEDGAGSPPPYPRRKRPGSTRRPRLGHTLKPALGTPTARPAHAQTPMKQEVGSGFVLPPPGTDLVFLREGASSPVQVPVPATASTEPLLQVKQEKADTQEDWTPGTAILTSPVLLPGCPSKAVDPGLPLVKQEPPDSEEDKEKSKDDSASDSAPEEEAGGAGTPVVSAGGHRTLP</sequence>
<proteinExistence type="predicted"/>
<dbReference type="InterPro" id="IPR016177">
    <property type="entry name" value="DNA-bd_dom_sf"/>
</dbReference>
<evidence type="ECO:0000256" key="6">
    <source>
        <dbReference type="ARBA" id="ARBA00022553"/>
    </source>
</evidence>
<dbReference type="GO" id="GO:0006346">
    <property type="term" value="P:DNA methylation-dependent constitutive heterochromatin formation"/>
    <property type="evidence" value="ECO:0007669"/>
    <property type="project" value="TreeGrafter"/>
</dbReference>
<feature type="region of interest" description="Disordered" evidence="19">
    <location>
        <begin position="274"/>
        <end position="332"/>
    </location>
</feature>
<feature type="domain" description="CXXC-type" evidence="21">
    <location>
        <begin position="169"/>
        <end position="216"/>
    </location>
</feature>
<evidence type="ECO:0000256" key="5">
    <source>
        <dbReference type="ARBA" id="ARBA00022499"/>
    </source>
</evidence>
<organism evidence="22 23">
    <name type="scientific">Molossus molossus</name>
    <name type="common">Pallas' mastiff bat</name>
    <name type="synonym">Vespertilio molossus</name>
    <dbReference type="NCBI Taxonomy" id="27622"/>
    <lineage>
        <taxon>Eukaryota</taxon>
        <taxon>Metazoa</taxon>
        <taxon>Chordata</taxon>
        <taxon>Craniata</taxon>
        <taxon>Vertebrata</taxon>
        <taxon>Euteleostomi</taxon>
        <taxon>Mammalia</taxon>
        <taxon>Eutheria</taxon>
        <taxon>Laurasiatheria</taxon>
        <taxon>Chiroptera</taxon>
        <taxon>Yangochiroptera</taxon>
        <taxon>Molossidae</taxon>
        <taxon>Molossus</taxon>
    </lineage>
</organism>
<evidence type="ECO:0000256" key="14">
    <source>
        <dbReference type="ARBA" id="ARBA00023163"/>
    </source>
</evidence>
<dbReference type="GO" id="GO:0016607">
    <property type="term" value="C:nuclear speck"/>
    <property type="evidence" value="ECO:0007669"/>
    <property type="project" value="UniProtKB-SubCell"/>
</dbReference>
<dbReference type="GO" id="GO:0008327">
    <property type="term" value="F:methyl-CpG binding"/>
    <property type="evidence" value="ECO:0007669"/>
    <property type="project" value="TreeGrafter"/>
</dbReference>
<evidence type="ECO:0000256" key="17">
    <source>
        <dbReference type="ARBA" id="ARBA00076705"/>
    </source>
</evidence>
<dbReference type="PANTHER" id="PTHR12396:SF57">
    <property type="entry name" value="METHYL-CPG-BINDING DOMAIN PROTEIN 1"/>
    <property type="match status" value="1"/>
</dbReference>
<evidence type="ECO:0000313" key="22">
    <source>
        <dbReference type="EMBL" id="KAF6471783.1"/>
    </source>
</evidence>
<dbReference type="PROSITE" id="PS50982">
    <property type="entry name" value="MBD"/>
    <property type="match status" value="1"/>
</dbReference>
<dbReference type="PROSITE" id="PS51058">
    <property type="entry name" value="ZF_CXXC"/>
    <property type="match status" value="3"/>
</dbReference>
<dbReference type="Pfam" id="PF01429">
    <property type="entry name" value="MBD"/>
    <property type="match status" value="1"/>
</dbReference>
<feature type="region of interest" description="Disordered" evidence="19">
    <location>
        <begin position="392"/>
        <end position="438"/>
    </location>
</feature>
<keyword evidence="5" id="KW-1017">Isopeptide bond</keyword>
<evidence type="ECO:0000256" key="1">
    <source>
        <dbReference type="ARBA" id="ARBA00004109"/>
    </source>
</evidence>
<keyword evidence="4" id="KW-0158">Chromosome</keyword>
<keyword evidence="14" id="KW-0804">Transcription</keyword>
<comment type="caution">
    <text evidence="22">The sequence shown here is derived from an EMBL/GenBank/DDBJ whole genome shotgun (WGS) entry which is preliminary data.</text>
</comment>
<evidence type="ECO:0000256" key="7">
    <source>
        <dbReference type="ARBA" id="ARBA00022723"/>
    </source>
</evidence>
<gene>
    <name evidence="22" type="ORF">HJG59_011972</name>
</gene>
<keyword evidence="12" id="KW-0805">Transcription regulation</keyword>
<comment type="subcellular location">
    <subcellularLocation>
        <location evidence="2">Chromosome</location>
    </subcellularLocation>
    <subcellularLocation>
        <location evidence="1">Nucleus matrix</location>
    </subcellularLocation>
    <subcellularLocation>
        <location evidence="3">Nucleus speckle</location>
    </subcellularLocation>
</comment>